<dbReference type="AlphaFoldDB" id="A0A512D7G6"/>
<feature type="transmembrane region" description="Helical" evidence="5">
    <location>
        <begin position="179"/>
        <end position="197"/>
    </location>
</feature>
<dbReference type="PANTHER" id="PTHR23501:SF154">
    <property type="entry name" value="MULTIDRUG-EFFLUX TRANSPORTER RV1634-RELATED"/>
    <property type="match status" value="1"/>
</dbReference>
<evidence type="ECO:0000256" key="5">
    <source>
        <dbReference type="SAM" id="Phobius"/>
    </source>
</evidence>
<dbReference type="GO" id="GO:0005886">
    <property type="term" value="C:plasma membrane"/>
    <property type="evidence" value="ECO:0007669"/>
    <property type="project" value="UniProtKB-SubCell"/>
</dbReference>
<dbReference type="GO" id="GO:0022857">
    <property type="term" value="F:transmembrane transporter activity"/>
    <property type="evidence" value="ECO:0007669"/>
    <property type="project" value="InterPro"/>
</dbReference>
<reference evidence="7 8" key="1">
    <citation type="submission" date="2019-07" db="EMBL/GenBank/DDBJ databases">
        <title>Whole genome shotgun sequence of Cellulomonas aerilata NBRC 106308.</title>
        <authorList>
            <person name="Hosoyama A."/>
            <person name="Uohara A."/>
            <person name="Ohji S."/>
            <person name="Ichikawa N."/>
        </authorList>
    </citation>
    <scope>NUCLEOTIDE SEQUENCE [LARGE SCALE GENOMIC DNA]</scope>
    <source>
        <strain evidence="7 8">NBRC 106308</strain>
    </source>
</reference>
<accession>A0A512D7G6</accession>
<feature type="transmembrane region" description="Helical" evidence="5">
    <location>
        <begin position="321"/>
        <end position="341"/>
    </location>
</feature>
<evidence type="ECO:0000256" key="3">
    <source>
        <dbReference type="ARBA" id="ARBA00022989"/>
    </source>
</evidence>
<evidence type="ECO:0000256" key="4">
    <source>
        <dbReference type="ARBA" id="ARBA00023136"/>
    </source>
</evidence>
<feature type="transmembrane region" description="Helical" evidence="5">
    <location>
        <begin position="33"/>
        <end position="54"/>
    </location>
</feature>
<feature type="transmembrane region" description="Helical" evidence="5">
    <location>
        <begin position="151"/>
        <end position="173"/>
    </location>
</feature>
<dbReference type="Gene3D" id="1.20.1720.10">
    <property type="entry name" value="Multidrug resistance protein D"/>
    <property type="match status" value="1"/>
</dbReference>
<feature type="transmembrane region" description="Helical" evidence="5">
    <location>
        <begin position="426"/>
        <end position="444"/>
    </location>
</feature>
<proteinExistence type="predicted"/>
<dbReference type="Proteomes" id="UP000321181">
    <property type="component" value="Unassembled WGS sequence"/>
</dbReference>
<keyword evidence="2 5" id="KW-0812">Transmembrane</keyword>
<keyword evidence="4 5" id="KW-0472">Membrane</keyword>
<dbReference type="SUPFAM" id="SSF103473">
    <property type="entry name" value="MFS general substrate transporter"/>
    <property type="match status" value="1"/>
</dbReference>
<dbReference type="InterPro" id="IPR020846">
    <property type="entry name" value="MFS_dom"/>
</dbReference>
<name>A0A512D7G6_9CELL</name>
<evidence type="ECO:0000313" key="7">
    <source>
        <dbReference type="EMBL" id="GEO32413.1"/>
    </source>
</evidence>
<feature type="transmembrane region" description="Helical" evidence="5">
    <location>
        <begin position="450"/>
        <end position="470"/>
    </location>
</feature>
<keyword evidence="8" id="KW-1185">Reference proteome</keyword>
<dbReference type="PRINTS" id="PR01036">
    <property type="entry name" value="TCRTETB"/>
</dbReference>
<sequence length="482" mass="47691">MKNPTPRADPAGIPAAEASPFAARYRTVTTGMVALVGLGAFEALAVTTVMPTVVGALGGLGLYAMAFAGPLASSVVGMVAAGGWTDRRGPTGSLHTGVALFVAGLLVAGTATTMGVVVTGRVVQGLGSGMFGVALYVVVARVYPDALQPRVLSAFSAAWVLPAVVGPAIAGTIAEHLGWRWVFLAVPVLAVPAVLLLRPALASAAVRGGPPTSATAGPTASPDDPAPSAAASRRLAGAVGAATGLLLLQVGGRADGGRAVVLVAVGVALLGTVRGLVPRGTLRAAAGLPAVLVVRGLLAGAFFGAEVYLPLLLTRERGLSAAQAGLALTAAALTWSLGSWLRGRFEGRWADRVVLVIGAGAIAVGIVLAALGLWPSFPVVATVAGWGAAGLGMGLTYPTLSLLVLRLSAPTEQGENTAALQLVESLSIALALAVSGPVFALLVADRPTTAFVACFAGAGLLALLGAAVCARVPHRVAASTAG</sequence>
<dbReference type="PROSITE" id="PS50850">
    <property type="entry name" value="MFS"/>
    <property type="match status" value="1"/>
</dbReference>
<feature type="transmembrane region" description="Helical" evidence="5">
    <location>
        <begin position="96"/>
        <end position="116"/>
    </location>
</feature>
<dbReference type="RefSeq" id="WP_222595782.1">
    <property type="nucleotide sequence ID" value="NZ_BAAARM010000001.1"/>
</dbReference>
<feature type="transmembrane region" description="Helical" evidence="5">
    <location>
        <begin position="235"/>
        <end position="252"/>
    </location>
</feature>
<feature type="transmembrane region" description="Helical" evidence="5">
    <location>
        <begin position="353"/>
        <end position="377"/>
    </location>
</feature>
<feature type="transmembrane region" description="Helical" evidence="5">
    <location>
        <begin position="284"/>
        <end position="309"/>
    </location>
</feature>
<dbReference type="PANTHER" id="PTHR23501">
    <property type="entry name" value="MAJOR FACILITATOR SUPERFAMILY"/>
    <property type="match status" value="1"/>
</dbReference>
<feature type="transmembrane region" description="Helical" evidence="5">
    <location>
        <begin position="122"/>
        <end position="139"/>
    </location>
</feature>
<dbReference type="Gene3D" id="1.20.1250.20">
    <property type="entry name" value="MFS general substrate transporter like domains"/>
    <property type="match status" value="1"/>
</dbReference>
<gene>
    <name evidence="7" type="ORF">CAE01nite_01380</name>
</gene>
<feature type="transmembrane region" description="Helical" evidence="5">
    <location>
        <begin position="258"/>
        <end position="277"/>
    </location>
</feature>
<feature type="transmembrane region" description="Helical" evidence="5">
    <location>
        <begin position="60"/>
        <end position="84"/>
    </location>
</feature>
<feature type="domain" description="Major facilitator superfamily (MFS) profile" evidence="6">
    <location>
        <begin position="28"/>
        <end position="477"/>
    </location>
</feature>
<organism evidence="7 8">
    <name type="scientific">Cellulomonas aerilata</name>
    <dbReference type="NCBI Taxonomy" id="515326"/>
    <lineage>
        <taxon>Bacteria</taxon>
        <taxon>Bacillati</taxon>
        <taxon>Actinomycetota</taxon>
        <taxon>Actinomycetes</taxon>
        <taxon>Micrococcales</taxon>
        <taxon>Cellulomonadaceae</taxon>
        <taxon>Cellulomonas</taxon>
    </lineage>
</organism>
<protein>
    <recommendedName>
        <fullName evidence="6">Major facilitator superfamily (MFS) profile domain-containing protein</fullName>
    </recommendedName>
</protein>
<feature type="transmembrane region" description="Helical" evidence="5">
    <location>
        <begin position="383"/>
        <end position="405"/>
    </location>
</feature>
<evidence type="ECO:0000256" key="2">
    <source>
        <dbReference type="ARBA" id="ARBA00022692"/>
    </source>
</evidence>
<keyword evidence="3 5" id="KW-1133">Transmembrane helix</keyword>
<comment type="subcellular location">
    <subcellularLocation>
        <location evidence="1">Cell membrane</location>
        <topology evidence="1">Multi-pass membrane protein</topology>
    </subcellularLocation>
</comment>
<evidence type="ECO:0000256" key="1">
    <source>
        <dbReference type="ARBA" id="ARBA00004651"/>
    </source>
</evidence>
<dbReference type="InterPro" id="IPR011701">
    <property type="entry name" value="MFS"/>
</dbReference>
<comment type="caution">
    <text evidence="7">The sequence shown here is derived from an EMBL/GenBank/DDBJ whole genome shotgun (WGS) entry which is preliminary data.</text>
</comment>
<dbReference type="InterPro" id="IPR036259">
    <property type="entry name" value="MFS_trans_sf"/>
</dbReference>
<dbReference type="EMBL" id="BJYY01000001">
    <property type="protein sequence ID" value="GEO32413.1"/>
    <property type="molecule type" value="Genomic_DNA"/>
</dbReference>
<evidence type="ECO:0000259" key="6">
    <source>
        <dbReference type="PROSITE" id="PS50850"/>
    </source>
</evidence>
<dbReference type="Pfam" id="PF07690">
    <property type="entry name" value="MFS_1"/>
    <property type="match status" value="1"/>
</dbReference>
<evidence type="ECO:0000313" key="8">
    <source>
        <dbReference type="Proteomes" id="UP000321181"/>
    </source>
</evidence>